<proteinExistence type="predicted"/>
<feature type="domain" description="FRG" evidence="1">
    <location>
        <begin position="19"/>
        <end position="110"/>
    </location>
</feature>
<dbReference type="InterPro" id="IPR014966">
    <property type="entry name" value="FRG-dom"/>
</dbReference>
<sequence length="441" mass="49967">MQHFQAHSTDDLHHLIAEYGQNALFRGQTTHYGQPGHPSVVASADRQICHPSTMLKWCTYSRNVLETFLGKHKNEPHFVQALLQHYGWRSFYVDCSANPAVSTWFASHVYREDKHIEMSEDCNEEPVLLLKRLASYDFEDGDGHLYIIDKEEALRIGLVDLSSVTLPGCRPRTIAQEAWLLGPLLGNPVPKKCFRAQITAPRSVLRDYAFSSGFACIDDLFPSIVEDPILNALLSLPWREIKEVWEPDFPIPWFKRTLSLPEYQDSFVKIAWPHTAFFRGTRLSERFSSVDGNASGGIIIPVPDVVFFGTAPETIPLRFPELEALLLKFGSVILELDELIQHTNMQNLTSYQKGVGVVMIEADLIQVSELMVEHPGQEMTAAGLVYGWYYRKSESGLWSRVAHPDECPCNDALIHNRHLSALKIAEDFLRSSPFVEETDTP</sequence>
<accession>A0A1D8RET0</accession>
<organism evidence="2">
    <name type="scientific">Enterobacter cloacae</name>
    <dbReference type="NCBI Taxonomy" id="550"/>
    <lineage>
        <taxon>Bacteria</taxon>
        <taxon>Pseudomonadati</taxon>
        <taxon>Pseudomonadota</taxon>
        <taxon>Gammaproteobacteria</taxon>
        <taxon>Enterobacterales</taxon>
        <taxon>Enterobacteriaceae</taxon>
        <taxon>Enterobacter</taxon>
        <taxon>Enterobacter cloacae complex</taxon>
    </lineage>
</organism>
<reference evidence="2" key="1">
    <citation type="journal article" date="2017" name="Antimicrob. Agents Chemother.">
        <title>Enterobacter cloacae Complex Isolates Harboring blaNMC-A or blaIMI-Type Class A Carbapenemase Genes on Novel Chromosomal Integrative Elements and Plasmids.</title>
        <authorList>
            <person name="Boyd D.A."/>
            <person name="Mataseje L.F."/>
            <person name="Davidson R."/>
            <person name="Delport J.A."/>
            <person name="Fuller J."/>
            <person name="Hoang L."/>
            <person name="Lefebvre B."/>
            <person name="Levett P.N."/>
            <person name="Roscoe D.L."/>
            <person name="Willey B.M."/>
            <person name="Mulvey M.R."/>
        </authorList>
    </citation>
    <scope>NUCLEOTIDE SEQUENCE</scope>
    <source>
        <strain evidence="2">N15-1378</strain>
    </source>
</reference>
<dbReference type="AlphaFoldDB" id="A0A1D8RET0"/>
<dbReference type="SMART" id="SM00901">
    <property type="entry name" value="FRG"/>
    <property type="match status" value="1"/>
</dbReference>
<name>A0A1D8RET0_ENTCL</name>
<dbReference type="EMBL" id="KU870983">
    <property type="protein sequence ID" value="AOW71436.1"/>
    <property type="molecule type" value="Genomic_DNA"/>
</dbReference>
<evidence type="ECO:0000259" key="1">
    <source>
        <dbReference type="SMART" id="SM00901"/>
    </source>
</evidence>
<protein>
    <recommendedName>
        <fullName evidence="1">FRG domain-containing protein</fullName>
    </recommendedName>
</protein>
<evidence type="ECO:0000313" key="2">
    <source>
        <dbReference type="EMBL" id="AOW71436.1"/>
    </source>
</evidence>